<sequence>MSVVKMSDNAAKLFKQFLADNEVTADVIRLHFAGMG</sequence>
<dbReference type="EMBL" id="JAGGLL010000039">
    <property type="protein sequence ID" value="MBP2023849.1"/>
    <property type="molecule type" value="Genomic_DNA"/>
</dbReference>
<keyword evidence="2" id="KW-1185">Reference proteome</keyword>
<evidence type="ECO:0000313" key="1">
    <source>
        <dbReference type="EMBL" id="MBP2023849.1"/>
    </source>
</evidence>
<protein>
    <submittedName>
        <fullName evidence="1">Uncharacterized protein</fullName>
    </submittedName>
</protein>
<proteinExistence type="predicted"/>
<reference evidence="1 2" key="1">
    <citation type="submission" date="2021-03" db="EMBL/GenBank/DDBJ databases">
        <title>Genomic Encyclopedia of Type Strains, Phase IV (KMG-IV): sequencing the most valuable type-strain genomes for metagenomic binning, comparative biology and taxonomic classification.</title>
        <authorList>
            <person name="Goeker M."/>
        </authorList>
    </citation>
    <scope>NUCLEOTIDE SEQUENCE [LARGE SCALE GENOMIC DNA]</scope>
    <source>
        <strain evidence="1 2">DSM 28650</strain>
    </source>
</reference>
<dbReference type="Proteomes" id="UP001519308">
    <property type="component" value="Unassembled WGS sequence"/>
</dbReference>
<accession>A0ABS4K7S1</accession>
<organism evidence="1 2">
    <name type="scientific">Clostridium punense</name>
    <dbReference type="NCBI Taxonomy" id="1054297"/>
    <lineage>
        <taxon>Bacteria</taxon>
        <taxon>Bacillati</taxon>
        <taxon>Bacillota</taxon>
        <taxon>Clostridia</taxon>
        <taxon>Eubacteriales</taxon>
        <taxon>Clostridiaceae</taxon>
        <taxon>Clostridium</taxon>
    </lineage>
</organism>
<comment type="caution">
    <text evidence="1">The sequence shown here is derived from an EMBL/GenBank/DDBJ whole genome shotgun (WGS) entry which is preliminary data.</text>
</comment>
<evidence type="ECO:0000313" key="2">
    <source>
        <dbReference type="Proteomes" id="UP001519308"/>
    </source>
</evidence>
<name>A0ABS4K7S1_9CLOT</name>
<gene>
    <name evidence="1" type="ORF">J2Z44_003691</name>
</gene>